<feature type="region of interest" description="Disordered" evidence="1">
    <location>
        <begin position="1"/>
        <end position="20"/>
    </location>
</feature>
<dbReference type="GO" id="GO:0000785">
    <property type="term" value="C:chromatin"/>
    <property type="evidence" value="ECO:0007669"/>
    <property type="project" value="TreeGrafter"/>
</dbReference>
<reference evidence="2" key="2">
    <citation type="submission" date="2025-08" db="UniProtKB">
        <authorList>
            <consortium name="Ensembl"/>
        </authorList>
    </citation>
    <scope>IDENTIFICATION</scope>
</reference>
<evidence type="ECO:0000256" key="1">
    <source>
        <dbReference type="SAM" id="MobiDB-lite"/>
    </source>
</evidence>
<reference evidence="2" key="1">
    <citation type="submission" date="2021-04" db="EMBL/GenBank/DDBJ databases">
        <authorList>
            <consortium name="Wellcome Sanger Institute Data Sharing"/>
        </authorList>
    </citation>
    <scope>NUCLEOTIDE SEQUENCE [LARGE SCALE GENOMIC DNA]</scope>
</reference>
<dbReference type="InterPro" id="IPR009003">
    <property type="entry name" value="Peptidase_S1_PA"/>
</dbReference>
<dbReference type="Proteomes" id="UP000265040">
    <property type="component" value="Chromosome 14"/>
</dbReference>
<name>A0A3Q1HYJ7_ANATE</name>
<dbReference type="OrthoDB" id="10025068at2759"/>
<evidence type="ECO:0008006" key="4">
    <source>
        <dbReference type="Google" id="ProtNLM"/>
    </source>
</evidence>
<reference evidence="2" key="3">
    <citation type="submission" date="2025-09" db="UniProtKB">
        <authorList>
            <consortium name="Ensembl"/>
        </authorList>
    </citation>
    <scope>IDENTIFICATION</scope>
</reference>
<keyword evidence="3" id="KW-1185">Reference proteome</keyword>
<dbReference type="InParanoid" id="A0A3Q1HYJ7"/>
<dbReference type="PANTHER" id="PTHR14389:SF3">
    <property type="entry name" value="PROTEIN FAM111A-LIKE"/>
    <property type="match status" value="1"/>
</dbReference>
<sequence>MEPETTNNGAVEGTAKQEKVEPHLTHSFEWCLSGKNPTSLTCNKAGTVEDVLRQSSQFRRTAEKNKNKELVIVRNGRAISSHFPCSLLGNERLTVKYVKAGQKQNQLGPVHPHKKRPSGELVMFHVLARGGKGVMKIMKNPAIKTQVQEITVYAYKGEKVKQALRRDGRFLNIIFKKNCVISHISNEVNTEMSNLVDDLGGETFKIILLDKSSPTESQPGSLDTYMTENESQISGADENQDPQLSSTNTSANGNTPKKKPVQSDTHTSTPREILSQIPHLSQIQRQHLLKEMKTSFQLLCVEYGKNAQTCTEVKTMKKLMDLSSYVCQVRINGRPGGSGFLLFDKFVLTNAHVLKDIYNMNRHQLDERVTVNFSYESVAGEPESGADMEVEEVASFEYCPDESGYMYDWALLRLGTDQALSHGLLTHFGFLPTSGGICIIGHPDGGVKKIDSCLIVPFDERSQVVDKHYRNNRVQIITQRFFESVSESVKQNRQALTYESCFYCGSSGSPVFDRNCRVIAMHTGGYKYSNEKGEEQSVIEFGYPLSDIIEHMIVHVVQRRQYDVLKAYLACEYTHQQNIMNNVKKLVDSRNITAFKNIINSSETENDESLKRFFEFFCQKEEPVQMEIDDL</sequence>
<dbReference type="STRING" id="64144.ENSATEP00000012394"/>
<protein>
    <recommendedName>
        <fullName evidence="4">Serine protease</fullName>
    </recommendedName>
</protein>
<dbReference type="RefSeq" id="XP_026226049.1">
    <property type="nucleotide sequence ID" value="XM_026370264.1"/>
</dbReference>
<feature type="compositionally biased region" description="Polar residues" evidence="1">
    <location>
        <begin position="241"/>
        <end position="255"/>
    </location>
</feature>
<dbReference type="SUPFAM" id="SSF50494">
    <property type="entry name" value="Trypsin-like serine proteases"/>
    <property type="match status" value="1"/>
</dbReference>
<dbReference type="Ensembl" id="ENSATET00000012601.3">
    <property type="protein sequence ID" value="ENSATEP00000012404.1"/>
    <property type="gene ID" value="ENSATEG00000008657.3"/>
</dbReference>
<dbReference type="GeneID" id="113169108"/>
<feature type="region of interest" description="Disordered" evidence="1">
    <location>
        <begin position="230"/>
        <end position="277"/>
    </location>
</feature>
<dbReference type="Gene3D" id="2.40.10.10">
    <property type="entry name" value="Trypsin-like serine proteases"/>
    <property type="match status" value="2"/>
</dbReference>
<dbReference type="RefSeq" id="XP_026226051.1">
    <property type="nucleotide sequence ID" value="XM_026370266.1"/>
</dbReference>
<dbReference type="OMA" id="KEGCKLC"/>
<dbReference type="InterPro" id="IPR043504">
    <property type="entry name" value="Peptidase_S1_PA_chymotrypsin"/>
</dbReference>
<organism evidence="2 3">
    <name type="scientific">Anabas testudineus</name>
    <name type="common">Climbing perch</name>
    <name type="synonym">Anthias testudineus</name>
    <dbReference type="NCBI Taxonomy" id="64144"/>
    <lineage>
        <taxon>Eukaryota</taxon>
        <taxon>Metazoa</taxon>
        <taxon>Chordata</taxon>
        <taxon>Craniata</taxon>
        <taxon>Vertebrata</taxon>
        <taxon>Euteleostomi</taxon>
        <taxon>Actinopterygii</taxon>
        <taxon>Neopterygii</taxon>
        <taxon>Teleostei</taxon>
        <taxon>Neoteleostei</taxon>
        <taxon>Acanthomorphata</taxon>
        <taxon>Anabantaria</taxon>
        <taxon>Anabantiformes</taxon>
        <taxon>Anabantoidei</taxon>
        <taxon>Anabantidae</taxon>
        <taxon>Anabas</taxon>
    </lineage>
</organism>
<accession>A0A3Q1HYJ7</accession>
<dbReference type="GeneTree" id="ENSGT00390000005182"/>
<proteinExistence type="predicted"/>
<dbReference type="AlphaFoldDB" id="A0A3Q1HYJ7"/>
<evidence type="ECO:0000313" key="3">
    <source>
        <dbReference type="Proteomes" id="UP000265040"/>
    </source>
</evidence>
<dbReference type="RefSeq" id="XP_026226050.1">
    <property type="nucleotide sequence ID" value="XM_026370265.1"/>
</dbReference>
<dbReference type="GO" id="GO:0006260">
    <property type="term" value="P:DNA replication"/>
    <property type="evidence" value="ECO:0007669"/>
    <property type="project" value="TreeGrafter"/>
</dbReference>
<evidence type="ECO:0000313" key="2">
    <source>
        <dbReference type="Ensembl" id="ENSATEP00000012404.1"/>
    </source>
</evidence>
<dbReference type="PANTHER" id="PTHR14389">
    <property type="entry name" value="SI:CH1073-475A24.1"/>
    <property type="match status" value="1"/>
</dbReference>
<dbReference type="Pfam" id="PF13365">
    <property type="entry name" value="Trypsin_2"/>
    <property type="match status" value="1"/>
</dbReference>
<dbReference type="GO" id="GO:0005634">
    <property type="term" value="C:nucleus"/>
    <property type="evidence" value="ECO:0007669"/>
    <property type="project" value="TreeGrafter"/>
</dbReference>